<gene>
    <name evidence="3" type="ORF">A1O9_06725</name>
</gene>
<comment type="caution">
    <text evidence="3">The sequence shown here is derived from an EMBL/GenBank/DDBJ whole genome shotgun (WGS) entry which is preliminary data.</text>
</comment>
<feature type="domain" description="T6SS Phospholipase effector Tle1-like catalytic" evidence="2">
    <location>
        <begin position="14"/>
        <end position="300"/>
    </location>
</feature>
<dbReference type="OrthoDB" id="3057168at2759"/>
<feature type="region of interest" description="Disordered" evidence="1">
    <location>
        <begin position="551"/>
        <end position="598"/>
    </location>
</feature>
<dbReference type="EMBL" id="AMGV01000005">
    <property type="protein sequence ID" value="KEF56537.1"/>
    <property type="molecule type" value="Genomic_DNA"/>
</dbReference>
<organism evidence="3 4">
    <name type="scientific">Exophiala aquamarina CBS 119918</name>
    <dbReference type="NCBI Taxonomy" id="1182545"/>
    <lineage>
        <taxon>Eukaryota</taxon>
        <taxon>Fungi</taxon>
        <taxon>Dikarya</taxon>
        <taxon>Ascomycota</taxon>
        <taxon>Pezizomycotina</taxon>
        <taxon>Eurotiomycetes</taxon>
        <taxon>Chaetothyriomycetidae</taxon>
        <taxon>Chaetothyriales</taxon>
        <taxon>Herpotrichiellaceae</taxon>
        <taxon>Exophiala</taxon>
    </lineage>
</organism>
<dbReference type="Proteomes" id="UP000027920">
    <property type="component" value="Unassembled WGS sequence"/>
</dbReference>
<reference evidence="3 4" key="1">
    <citation type="submission" date="2013-03" db="EMBL/GenBank/DDBJ databases">
        <title>The Genome Sequence of Exophiala aquamarina CBS 119918.</title>
        <authorList>
            <consortium name="The Broad Institute Genomics Platform"/>
            <person name="Cuomo C."/>
            <person name="de Hoog S."/>
            <person name="Gorbushina A."/>
            <person name="Walker B."/>
            <person name="Young S.K."/>
            <person name="Zeng Q."/>
            <person name="Gargeya S."/>
            <person name="Fitzgerald M."/>
            <person name="Haas B."/>
            <person name="Abouelleil A."/>
            <person name="Allen A.W."/>
            <person name="Alvarado L."/>
            <person name="Arachchi H.M."/>
            <person name="Berlin A.M."/>
            <person name="Chapman S.B."/>
            <person name="Gainer-Dewar J."/>
            <person name="Goldberg J."/>
            <person name="Griggs A."/>
            <person name="Gujja S."/>
            <person name="Hansen M."/>
            <person name="Howarth C."/>
            <person name="Imamovic A."/>
            <person name="Ireland A."/>
            <person name="Larimer J."/>
            <person name="McCowan C."/>
            <person name="Murphy C."/>
            <person name="Pearson M."/>
            <person name="Poon T.W."/>
            <person name="Priest M."/>
            <person name="Roberts A."/>
            <person name="Saif S."/>
            <person name="Shea T."/>
            <person name="Sisk P."/>
            <person name="Sykes S."/>
            <person name="Wortman J."/>
            <person name="Nusbaum C."/>
            <person name="Birren B."/>
        </authorList>
    </citation>
    <scope>NUCLEOTIDE SEQUENCE [LARGE SCALE GENOMIC DNA]</scope>
    <source>
        <strain evidence="3 4">CBS 119918</strain>
    </source>
</reference>
<dbReference type="RefSeq" id="XP_013259127.1">
    <property type="nucleotide sequence ID" value="XM_013403673.1"/>
</dbReference>
<sequence length="598" mass="67026">MASSTNPKPQVPKKRIVVCCDGTWMDSDGDYQVPSNVTRIARAIPPSGLDTNVSPPQPIHQLICYVNGVGTGSKSLYNKYIGGATGAGLSEHIREAYSFVCLNYNDGDEIFLLGFSRGAFTARSISSLISAVGLLTATGLEFFTQVFEDWEFQQQQPPYKTEWPQIPFPGHKPPVTDHKYRDEMKKRGLSRHNIKIKCVAVWDTVGGLGIPMIGLLPQPPSKDFAFVDTRVESNIEYAFQALALDEHRRAYSPTIWDWPHTEHHDLKVLKQTWFPGVHSDIGGSYDDAALANLTLAWMVSLFEQYKLLTIDTDYIMNCIRPTAALLAPPPSNGAITKRTSISRAPTHGTTRPWGLGKIHNSMSFFFRMGGSRVRTPLEYREQELASQHGTVLWIMWKLFHHVARWFGHEEHKRPRLARTEETMHSSVRIRMGKHGLGYDDKGTYESQAMQGWVMHGIETNPDTPIAMNAPGQVGQMKDVVWKKNVTAEEVLANGMVKVRNCTSTGEETITIEIPEEPLGAFEHDILRLWPEINTIFHTLQPGKHEKLVKKASTYPTDRKQHGKKDSHGGGGESSDMTNRKNGLSLDTGNDLRKRVETA</sequence>
<dbReference type="GeneID" id="25281641"/>
<protein>
    <recommendedName>
        <fullName evidence="2">T6SS Phospholipase effector Tle1-like catalytic domain-containing protein</fullName>
    </recommendedName>
</protein>
<dbReference type="AlphaFoldDB" id="A0A072P9U3"/>
<dbReference type="PANTHER" id="PTHR33840">
    <property type="match status" value="1"/>
</dbReference>
<dbReference type="HOGENOM" id="CLU_005049_1_1_1"/>
<keyword evidence="4" id="KW-1185">Reference proteome</keyword>
<feature type="compositionally biased region" description="Polar residues" evidence="1">
    <location>
        <begin position="574"/>
        <end position="587"/>
    </location>
</feature>
<feature type="compositionally biased region" description="Basic and acidic residues" evidence="1">
    <location>
        <begin position="589"/>
        <end position="598"/>
    </location>
</feature>
<evidence type="ECO:0000256" key="1">
    <source>
        <dbReference type="SAM" id="MobiDB-lite"/>
    </source>
</evidence>
<proteinExistence type="predicted"/>
<dbReference type="STRING" id="1182545.A0A072P9U3"/>
<evidence type="ECO:0000259" key="2">
    <source>
        <dbReference type="Pfam" id="PF09994"/>
    </source>
</evidence>
<feature type="compositionally biased region" description="Basic and acidic residues" evidence="1">
    <location>
        <begin position="556"/>
        <end position="567"/>
    </location>
</feature>
<evidence type="ECO:0000313" key="3">
    <source>
        <dbReference type="EMBL" id="KEF56537.1"/>
    </source>
</evidence>
<dbReference type="InterPro" id="IPR018712">
    <property type="entry name" value="Tle1-like_cat"/>
</dbReference>
<dbReference type="Pfam" id="PF09994">
    <property type="entry name" value="T6SS_Tle1-like_cat"/>
    <property type="match status" value="1"/>
</dbReference>
<dbReference type="PANTHER" id="PTHR33840:SF1">
    <property type="entry name" value="TLE1 PHOSPHOLIPASE DOMAIN-CONTAINING PROTEIN"/>
    <property type="match status" value="1"/>
</dbReference>
<dbReference type="VEuPathDB" id="FungiDB:A1O9_06725"/>
<name>A0A072P9U3_9EURO</name>
<accession>A0A072P9U3</accession>
<evidence type="ECO:0000313" key="4">
    <source>
        <dbReference type="Proteomes" id="UP000027920"/>
    </source>
</evidence>